<dbReference type="GO" id="GO:0016787">
    <property type="term" value="F:hydrolase activity"/>
    <property type="evidence" value="ECO:0007669"/>
    <property type="project" value="UniProtKB-KW"/>
</dbReference>
<evidence type="ECO:0000259" key="3">
    <source>
        <dbReference type="Pfam" id="PF02230"/>
    </source>
</evidence>
<keyword evidence="2 4" id="KW-0378">Hydrolase</keyword>
<dbReference type="Proteomes" id="UP001447008">
    <property type="component" value="Unassembled WGS sequence"/>
</dbReference>
<accession>A0ABU9N2A0</accession>
<organism evidence="4 5">
    <name type="scientific">Pseudoalteromonas qingdaonensis</name>
    <dbReference type="NCBI Taxonomy" id="3131913"/>
    <lineage>
        <taxon>Bacteria</taxon>
        <taxon>Pseudomonadati</taxon>
        <taxon>Pseudomonadota</taxon>
        <taxon>Gammaproteobacteria</taxon>
        <taxon>Alteromonadales</taxon>
        <taxon>Pseudoalteromonadaceae</taxon>
        <taxon>Pseudoalteromonas</taxon>
    </lineage>
</organism>
<dbReference type="PANTHER" id="PTHR10655">
    <property type="entry name" value="LYSOPHOSPHOLIPASE-RELATED"/>
    <property type="match status" value="1"/>
</dbReference>
<dbReference type="Pfam" id="PF02230">
    <property type="entry name" value="Abhydrolase_2"/>
    <property type="match status" value="1"/>
</dbReference>
<evidence type="ECO:0000256" key="2">
    <source>
        <dbReference type="ARBA" id="ARBA00022801"/>
    </source>
</evidence>
<sequence>MSQFDGASYFNSPAHKATVIWLHGLGDSGDGFAPVAPHLALPEELGVKFLFPHAPVQAVTINGGMEMRAWYDIKSLDLDKRADAQGVQQSAQRISDLIDEQIAAGISADKIILAGFSQGGVIALHLAPRYQHKLAGVMALSTYMSQPELLAEQAIHKDLNIFMAHGEFDNVVPLAAGKQAYECLQEQGMAVSWQTYAMAHQVCEQELEAIRQWLVERLS</sequence>
<keyword evidence="5" id="KW-1185">Reference proteome</keyword>
<comment type="similarity">
    <text evidence="1">Belongs to the AB hydrolase superfamily. AB hydrolase 2 family.</text>
</comment>
<evidence type="ECO:0000256" key="1">
    <source>
        <dbReference type="ARBA" id="ARBA00006499"/>
    </source>
</evidence>
<name>A0ABU9N2A0_9GAMM</name>
<dbReference type="EMBL" id="JBCGCU010000024">
    <property type="protein sequence ID" value="MEM0516667.1"/>
    <property type="molecule type" value="Genomic_DNA"/>
</dbReference>
<dbReference type="InterPro" id="IPR050565">
    <property type="entry name" value="LYPA1-2/EST-like"/>
</dbReference>
<gene>
    <name evidence="4" type="ORF">WCN91_14810</name>
</gene>
<evidence type="ECO:0000313" key="5">
    <source>
        <dbReference type="Proteomes" id="UP001447008"/>
    </source>
</evidence>
<dbReference type="InterPro" id="IPR029058">
    <property type="entry name" value="AB_hydrolase_fold"/>
</dbReference>
<proteinExistence type="inferred from homology"/>
<dbReference type="Gene3D" id="3.40.50.1820">
    <property type="entry name" value="alpha/beta hydrolase"/>
    <property type="match status" value="1"/>
</dbReference>
<evidence type="ECO:0000313" key="4">
    <source>
        <dbReference type="EMBL" id="MEM0516667.1"/>
    </source>
</evidence>
<dbReference type="SUPFAM" id="SSF53474">
    <property type="entry name" value="alpha/beta-Hydrolases"/>
    <property type="match status" value="1"/>
</dbReference>
<dbReference type="RefSeq" id="WP_342680140.1">
    <property type="nucleotide sequence ID" value="NZ_JBCGCU010000024.1"/>
</dbReference>
<dbReference type="InterPro" id="IPR003140">
    <property type="entry name" value="PLipase/COase/thioEstase"/>
</dbReference>
<comment type="caution">
    <text evidence="4">The sequence shown here is derived from an EMBL/GenBank/DDBJ whole genome shotgun (WGS) entry which is preliminary data.</text>
</comment>
<dbReference type="PANTHER" id="PTHR10655:SF17">
    <property type="entry name" value="LYSOPHOSPHOLIPASE-LIKE PROTEIN 1"/>
    <property type="match status" value="1"/>
</dbReference>
<reference evidence="4 5" key="1">
    <citation type="submission" date="2024-03" db="EMBL/GenBank/DDBJ databases">
        <title>Pseudoalteromonas qingdaonensis sp. nov., isolated from the intestines of marine benthic organisms.</title>
        <authorList>
            <person name="Lin X."/>
            <person name="Fang S."/>
            <person name="Hu X."/>
        </authorList>
    </citation>
    <scope>NUCLEOTIDE SEQUENCE [LARGE SCALE GENOMIC DNA]</scope>
    <source>
        <strain evidence="4 5">YIC-827</strain>
    </source>
</reference>
<protein>
    <submittedName>
        <fullName evidence="4">Alpha/beta fold hydrolase</fullName>
    </submittedName>
</protein>
<feature type="domain" description="Phospholipase/carboxylesterase/thioesterase" evidence="3">
    <location>
        <begin position="14"/>
        <end position="214"/>
    </location>
</feature>